<evidence type="ECO:0000313" key="8">
    <source>
        <dbReference type="EMBL" id="EFX63742.1"/>
    </source>
</evidence>
<evidence type="ECO:0000256" key="2">
    <source>
        <dbReference type="ARBA" id="ARBA00022618"/>
    </source>
</evidence>
<name>E9HWZ1_DAPPU</name>
<keyword evidence="1 6" id="KW-0853">WD repeat</keyword>
<dbReference type="GO" id="GO:0051301">
    <property type="term" value="P:cell division"/>
    <property type="evidence" value="ECO:0007669"/>
    <property type="project" value="UniProtKB-KW"/>
</dbReference>
<evidence type="ECO:0000256" key="7">
    <source>
        <dbReference type="SAM" id="MobiDB-lite"/>
    </source>
</evidence>
<dbReference type="InterPro" id="IPR001680">
    <property type="entry name" value="WD40_rpt"/>
</dbReference>
<dbReference type="GO" id="GO:1990757">
    <property type="term" value="F:ubiquitin ligase activator activity"/>
    <property type="evidence" value="ECO:0000318"/>
    <property type="project" value="GO_Central"/>
</dbReference>
<dbReference type="GO" id="GO:0031145">
    <property type="term" value="P:anaphase-promoting complex-dependent catabolic process"/>
    <property type="evidence" value="ECO:0000318"/>
    <property type="project" value="GO_Central"/>
</dbReference>
<dbReference type="Proteomes" id="UP000000305">
    <property type="component" value="Unassembled WGS sequence"/>
</dbReference>
<dbReference type="STRING" id="6669.E9HWZ1"/>
<accession>E9HWZ1</accession>
<keyword evidence="3" id="KW-0677">Repeat</keyword>
<evidence type="ECO:0000256" key="3">
    <source>
        <dbReference type="ARBA" id="ARBA00022737"/>
    </source>
</evidence>
<dbReference type="GO" id="GO:1905786">
    <property type="term" value="P:positive regulation of anaphase-promoting complex-dependent catabolic process"/>
    <property type="evidence" value="ECO:0000318"/>
    <property type="project" value="GO_Central"/>
</dbReference>
<organism evidence="8 9">
    <name type="scientific">Daphnia pulex</name>
    <name type="common">Water flea</name>
    <dbReference type="NCBI Taxonomy" id="6669"/>
    <lineage>
        <taxon>Eukaryota</taxon>
        <taxon>Metazoa</taxon>
        <taxon>Ecdysozoa</taxon>
        <taxon>Arthropoda</taxon>
        <taxon>Crustacea</taxon>
        <taxon>Branchiopoda</taxon>
        <taxon>Diplostraca</taxon>
        <taxon>Cladocera</taxon>
        <taxon>Anomopoda</taxon>
        <taxon>Daphniidae</taxon>
        <taxon>Daphnia</taxon>
    </lineage>
</organism>
<gene>
    <name evidence="8" type="ORF">DAPPUDRAFT_118892</name>
</gene>
<keyword evidence="2" id="KW-0132">Cell division</keyword>
<dbReference type="HOGENOM" id="CLU_594850_0_0_1"/>
<reference evidence="8 9" key="1">
    <citation type="journal article" date="2011" name="Science">
        <title>The ecoresponsive genome of Daphnia pulex.</title>
        <authorList>
            <person name="Colbourne J.K."/>
            <person name="Pfrender M.E."/>
            <person name="Gilbert D."/>
            <person name="Thomas W.K."/>
            <person name="Tucker A."/>
            <person name="Oakley T.H."/>
            <person name="Tokishita S."/>
            <person name="Aerts A."/>
            <person name="Arnold G.J."/>
            <person name="Basu M.K."/>
            <person name="Bauer D.J."/>
            <person name="Caceres C.E."/>
            <person name="Carmel L."/>
            <person name="Casola C."/>
            <person name="Choi J.H."/>
            <person name="Detter J.C."/>
            <person name="Dong Q."/>
            <person name="Dusheyko S."/>
            <person name="Eads B.D."/>
            <person name="Frohlich T."/>
            <person name="Geiler-Samerotte K.A."/>
            <person name="Gerlach D."/>
            <person name="Hatcher P."/>
            <person name="Jogdeo S."/>
            <person name="Krijgsveld J."/>
            <person name="Kriventseva E.V."/>
            <person name="Kultz D."/>
            <person name="Laforsch C."/>
            <person name="Lindquist E."/>
            <person name="Lopez J."/>
            <person name="Manak J.R."/>
            <person name="Muller J."/>
            <person name="Pangilinan J."/>
            <person name="Patwardhan R.P."/>
            <person name="Pitluck S."/>
            <person name="Pritham E.J."/>
            <person name="Rechtsteiner A."/>
            <person name="Rho M."/>
            <person name="Rogozin I.B."/>
            <person name="Sakarya O."/>
            <person name="Salamov A."/>
            <person name="Schaack S."/>
            <person name="Shapiro H."/>
            <person name="Shiga Y."/>
            <person name="Skalitzky C."/>
            <person name="Smith Z."/>
            <person name="Souvorov A."/>
            <person name="Sung W."/>
            <person name="Tang Z."/>
            <person name="Tsuchiya D."/>
            <person name="Tu H."/>
            <person name="Vos H."/>
            <person name="Wang M."/>
            <person name="Wolf Y.I."/>
            <person name="Yamagata H."/>
            <person name="Yamada T."/>
            <person name="Ye Y."/>
            <person name="Shaw J.R."/>
            <person name="Andrews J."/>
            <person name="Crease T.J."/>
            <person name="Tang H."/>
            <person name="Lucas S.M."/>
            <person name="Robertson H.M."/>
            <person name="Bork P."/>
            <person name="Koonin E.V."/>
            <person name="Zdobnov E.M."/>
            <person name="Grigoriev I.V."/>
            <person name="Lynch M."/>
            <person name="Boore J.L."/>
        </authorList>
    </citation>
    <scope>NUCLEOTIDE SEQUENCE [LARGE SCALE GENOMIC DNA]</scope>
</reference>
<dbReference type="GO" id="GO:0010997">
    <property type="term" value="F:anaphase-promoting complex binding"/>
    <property type="evidence" value="ECO:0000318"/>
    <property type="project" value="GO_Central"/>
</dbReference>
<dbReference type="AlphaFoldDB" id="E9HWZ1"/>
<dbReference type="InParanoid" id="E9HWZ1"/>
<dbReference type="SMART" id="SM00320">
    <property type="entry name" value="WD40"/>
    <property type="match status" value="3"/>
</dbReference>
<keyword evidence="9" id="KW-1185">Reference proteome</keyword>
<evidence type="ECO:0000256" key="4">
    <source>
        <dbReference type="ARBA" id="ARBA00022776"/>
    </source>
</evidence>
<dbReference type="PhylomeDB" id="E9HWZ1"/>
<keyword evidence="4" id="KW-0498">Mitosis</keyword>
<dbReference type="eggNOG" id="KOG0305">
    <property type="taxonomic scope" value="Eukaryota"/>
</dbReference>
<feature type="repeat" description="WD" evidence="6">
    <location>
        <begin position="397"/>
        <end position="438"/>
    </location>
</feature>
<feature type="compositionally biased region" description="Polar residues" evidence="7">
    <location>
        <begin position="1"/>
        <end position="16"/>
    </location>
</feature>
<dbReference type="OrthoDB" id="10263272at2759"/>
<evidence type="ECO:0000256" key="1">
    <source>
        <dbReference type="ARBA" id="ARBA00022574"/>
    </source>
</evidence>
<feature type="region of interest" description="Disordered" evidence="7">
    <location>
        <begin position="1"/>
        <end position="38"/>
    </location>
</feature>
<dbReference type="InterPro" id="IPR033010">
    <property type="entry name" value="Cdc20/Fizzy"/>
</dbReference>
<dbReference type="SUPFAM" id="SSF50978">
    <property type="entry name" value="WD40 repeat-like"/>
    <property type="match status" value="1"/>
</dbReference>
<dbReference type="EMBL" id="GL732976">
    <property type="protein sequence ID" value="EFX63742.1"/>
    <property type="molecule type" value="Genomic_DNA"/>
</dbReference>
<dbReference type="KEGG" id="dpx:DAPPUDRAFT_118892"/>
<evidence type="ECO:0000256" key="6">
    <source>
        <dbReference type="PROSITE-ProRule" id="PRU00221"/>
    </source>
</evidence>
<dbReference type="PANTHER" id="PTHR19918:SF8">
    <property type="entry name" value="FI02843P"/>
    <property type="match status" value="1"/>
</dbReference>
<proteinExistence type="predicted"/>
<sequence>MSSRPQTSGSQQNSPRVPSFLLARQQHRSSPSSPSNILDRLIPCRSEMNMLLAQHLLSPMSHHYDSEQQDSPRQSMPILKFSNKVVKVKPMTPKSKFKIPTSPHRVMAAPGTFLYFGNQSTHWAPSDNFVVALVDGVYVYNETYKKTEVCINDARDPFCHVIWNSTGDSIICGSGGGEIQIYDLNNTPDPKIKWRLLKESGTCSMALGQHHLLTCAAWSVSFEGVGVYDLRQTGGSTEPILSLHQNLAAFSLSWSTNGHLLAVGGESATYLWDVRHPSKAMNIFRNSEDENPGDENSVTTVMNWCPWNPNVLFTGTSYPELSIRLHNATTGELIDAFECASEVSGIQFNVELEQVATSHKDFSREDATRHVGIHGEVGTVQFWEFNTSNNLNPIQKISYHKEGIISMAASANSSQLLTLGGDEKLCLWNWKNKTAPHSNKNSEAGFQTTRSQLDAFNLIR</sequence>
<dbReference type="InterPro" id="IPR015943">
    <property type="entry name" value="WD40/YVTN_repeat-like_dom_sf"/>
</dbReference>
<evidence type="ECO:0000256" key="5">
    <source>
        <dbReference type="ARBA" id="ARBA00023306"/>
    </source>
</evidence>
<dbReference type="GO" id="GO:0005680">
    <property type="term" value="C:anaphase-promoting complex"/>
    <property type="evidence" value="ECO:0000318"/>
    <property type="project" value="GO_Central"/>
</dbReference>
<dbReference type="InterPro" id="IPR036322">
    <property type="entry name" value="WD40_repeat_dom_sf"/>
</dbReference>
<protein>
    <submittedName>
        <fullName evidence="8">Uncharacterized protein</fullName>
    </submittedName>
</protein>
<keyword evidence="5" id="KW-0131">Cell cycle</keyword>
<dbReference type="Gene3D" id="2.130.10.10">
    <property type="entry name" value="YVTN repeat-like/Quinoprotein amine dehydrogenase"/>
    <property type="match status" value="1"/>
</dbReference>
<evidence type="ECO:0000313" key="9">
    <source>
        <dbReference type="Proteomes" id="UP000000305"/>
    </source>
</evidence>
<dbReference type="PANTHER" id="PTHR19918">
    <property type="entry name" value="CELL DIVISION CYCLE 20 CDC20 FIZZY -RELATED"/>
    <property type="match status" value="1"/>
</dbReference>
<dbReference type="PROSITE" id="PS50082">
    <property type="entry name" value="WD_REPEATS_2"/>
    <property type="match status" value="1"/>
</dbReference>